<feature type="transmembrane region" description="Helical" evidence="1">
    <location>
        <begin position="309"/>
        <end position="329"/>
    </location>
</feature>
<dbReference type="SUPFAM" id="SSF55073">
    <property type="entry name" value="Nucleotide cyclase"/>
    <property type="match status" value="1"/>
</dbReference>
<evidence type="ECO:0008006" key="7">
    <source>
        <dbReference type="Google" id="ProtNLM"/>
    </source>
</evidence>
<feature type="domain" description="PAS" evidence="2">
    <location>
        <begin position="406"/>
        <end position="476"/>
    </location>
</feature>
<gene>
    <name evidence="5" type="ORF">GCM10008964_11040</name>
</gene>
<feature type="transmembrane region" description="Helical" evidence="1">
    <location>
        <begin position="32"/>
        <end position="53"/>
    </location>
</feature>
<dbReference type="InterPro" id="IPR035919">
    <property type="entry name" value="EAL_sf"/>
</dbReference>
<dbReference type="InterPro" id="IPR029150">
    <property type="entry name" value="dCache_3"/>
</dbReference>
<evidence type="ECO:0000259" key="2">
    <source>
        <dbReference type="PROSITE" id="PS50112"/>
    </source>
</evidence>
<dbReference type="InterPro" id="IPR052155">
    <property type="entry name" value="Biofilm_reg_signaling"/>
</dbReference>
<accession>A0ABP3D1W3</accession>
<comment type="caution">
    <text evidence="5">The sequence shown here is derived from an EMBL/GenBank/DDBJ whole genome shotgun (WGS) entry which is preliminary data.</text>
</comment>
<keyword evidence="1" id="KW-0472">Membrane</keyword>
<dbReference type="Gene3D" id="3.30.450.20">
    <property type="entry name" value="PAS domain"/>
    <property type="match status" value="1"/>
</dbReference>
<dbReference type="Pfam" id="PF00563">
    <property type="entry name" value="EAL"/>
    <property type="match status" value="1"/>
</dbReference>
<dbReference type="InterPro" id="IPR001633">
    <property type="entry name" value="EAL_dom"/>
</dbReference>
<dbReference type="Proteomes" id="UP001501476">
    <property type="component" value="Unassembled WGS sequence"/>
</dbReference>
<dbReference type="InterPro" id="IPR000014">
    <property type="entry name" value="PAS"/>
</dbReference>
<evidence type="ECO:0000259" key="3">
    <source>
        <dbReference type="PROSITE" id="PS50883"/>
    </source>
</evidence>
<evidence type="ECO:0000313" key="6">
    <source>
        <dbReference type="Proteomes" id="UP001501476"/>
    </source>
</evidence>
<sequence length="958" mass="109603">MGYVRYVPVLSVLVLTMSIQTPFLSIRWKAGLFFSFILLIFLLIFHVIIYWNVQQKFVLFRSQLQEQYHQQLLGQITTTRDQLQRLAELLISPDATQQGSALKQNEILDRIHRYRSDLELNWDVSQVQLFDSSGRNLGGWGPPTPKVIKDNITLTAETELAQSQLNCEVSCKQYQLLPILADSETNYVLVLGYNLTQSLLDFQAQTGADIAIISDQSNTQELRQADSSLWDRHLNVLTSFNNNIAYLQFLAKHYRFQDIDHDKLILRDSNLPVEFQFIKLRQVDNVVLVIIDNIAKQQQELNSLTYRTIIWSLIGLIVIGGSLFLLLSAPLKRLSKVSKALPLLAEKKYLQVRNTLNHASPKHYLDELNILEQSAVVLSEQLEGLENSVSKQTDSLNKRTQELIQERDFVSNLIETAQLIIITLDKNYCISSFNELATNITGYEANNVISQPFEQFFHPSDWQNIHQSLQRLSHYDENIVHMESDILSADGQIHTISWIHSSFQIPTNNAVILSVGIDITEKKQNETELRWLASHDPLTELYNRKKLKSQFEHILKQATFNDQQGILLVLDLDHFKDINDSCGHNVGDQLLKNVAKALIEISRDNDVLARLGGDEFAIILPETDLNVAIDVCEKISDRLHALHFEFEQVRYSISSSIGIVPFPLNEFSVDRLLSSADLAMYQAKSHGKDTWHLFTFDDMLGKQLQERMRWKQKIEDALSEDRFVLYFQPIMQIQKQTVSHYEVLLRMQDEDGQIHSPAMFIEVAEQSGLIHRIDHYVLEKGIAKLAELEQQEQTITLSLNLSAHAMLDAELIPLLKRLLKHYRAIPEHLLFELTETAAVADINQARQLMREMRDLGCRFSIDDFGSGFASFRYLRELPVDVVKIDGMFITHITENNDDKLFVEALVSVAKGMGKSTVAEFVESAEILAVLAELGVDYAQGYYIGKPQDRLLDSPLQLD</sequence>
<dbReference type="PROSITE" id="PS50112">
    <property type="entry name" value="PAS"/>
    <property type="match status" value="1"/>
</dbReference>
<dbReference type="SMART" id="SM00052">
    <property type="entry name" value="EAL"/>
    <property type="match status" value="1"/>
</dbReference>
<dbReference type="Pfam" id="PF08447">
    <property type="entry name" value="PAS_3"/>
    <property type="match status" value="1"/>
</dbReference>
<dbReference type="Pfam" id="PF00990">
    <property type="entry name" value="GGDEF"/>
    <property type="match status" value="1"/>
</dbReference>
<dbReference type="SMART" id="SM00091">
    <property type="entry name" value="PAS"/>
    <property type="match status" value="1"/>
</dbReference>
<dbReference type="EMBL" id="BAAADG010000004">
    <property type="protein sequence ID" value="GAA0221327.1"/>
    <property type="molecule type" value="Genomic_DNA"/>
</dbReference>
<dbReference type="CDD" id="cd01949">
    <property type="entry name" value="GGDEF"/>
    <property type="match status" value="1"/>
</dbReference>
<dbReference type="Pfam" id="PF14827">
    <property type="entry name" value="dCache_3"/>
    <property type="match status" value="1"/>
</dbReference>
<dbReference type="PANTHER" id="PTHR44757">
    <property type="entry name" value="DIGUANYLATE CYCLASE DGCP"/>
    <property type="match status" value="1"/>
</dbReference>
<dbReference type="PANTHER" id="PTHR44757:SF4">
    <property type="entry name" value="DIGUANYLATE CYCLASE DGCE-RELATED"/>
    <property type="match status" value="1"/>
</dbReference>
<dbReference type="CDD" id="cd00130">
    <property type="entry name" value="PAS"/>
    <property type="match status" value="1"/>
</dbReference>
<evidence type="ECO:0000256" key="1">
    <source>
        <dbReference type="SAM" id="Phobius"/>
    </source>
</evidence>
<dbReference type="SMART" id="SM00267">
    <property type="entry name" value="GGDEF"/>
    <property type="match status" value="1"/>
</dbReference>
<reference evidence="6" key="1">
    <citation type="journal article" date="2019" name="Int. J. Syst. Evol. Microbiol.">
        <title>The Global Catalogue of Microorganisms (GCM) 10K type strain sequencing project: providing services to taxonomists for standard genome sequencing and annotation.</title>
        <authorList>
            <consortium name="The Broad Institute Genomics Platform"/>
            <consortium name="The Broad Institute Genome Sequencing Center for Infectious Disease"/>
            <person name="Wu L."/>
            <person name="Ma J."/>
        </authorList>
    </citation>
    <scope>NUCLEOTIDE SEQUENCE [LARGE SCALE GENOMIC DNA]</scope>
    <source>
        <strain evidence="6">JCM 6886</strain>
    </source>
</reference>
<dbReference type="InterPro" id="IPR043128">
    <property type="entry name" value="Rev_trsase/Diguanyl_cyclase"/>
</dbReference>
<dbReference type="PROSITE" id="PS50887">
    <property type="entry name" value="GGDEF"/>
    <property type="match status" value="1"/>
</dbReference>
<dbReference type="NCBIfam" id="TIGR00254">
    <property type="entry name" value="GGDEF"/>
    <property type="match status" value="1"/>
</dbReference>
<evidence type="ECO:0000259" key="4">
    <source>
        <dbReference type="PROSITE" id="PS50887"/>
    </source>
</evidence>
<keyword evidence="1" id="KW-1133">Transmembrane helix</keyword>
<dbReference type="CDD" id="cd01948">
    <property type="entry name" value="EAL"/>
    <property type="match status" value="1"/>
</dbReference>
<dbReference type="SUPFAM" id="SSF141868">
    <property type="entry name" value="EAL domain-like"/>
    <property type="match status" value="1"/>
</dbReference>
<keyword evidence="1" id="KW-0812">Transmembrane</keyword>
<dbReference type="PROSITE" id="PS50883">
    <property type="entry name" value="EAL"/>
    <property type="match status" value="1"/>
</dbReference>
<evidence type="ECO:0000313" key="5">
    <source>
        <dbReference type="EMBL" id="GAA0221327.1"/>
    </source>
</evidence>
<dbReference type="SUPFAM" id="SSF55785">
    <property type="entry name" value="PYP-like sensor domain (PAS domain)"/>
    <property type="match status" value="1"/>
</dbReference>
<dbReference type="Gene3D" id="3.20.20.450">
    <property type="entry name" value="EAL domain"/>
    <property type="match status" value="1"/>
</dbReference>
<keyword evidence="6" id="KW-1185">Reference proteome</keyword>
<dbReference type="Gene3D" id="3.30.70.270">
    <property type="match status" value="1"/>
</dbReference>
<dbReference type="InterPro" id="IPR029787">
    <property type="entry name" value="Nucleotide_cyclase"/>
</dbReference>
<name>A0ABP3D1W3_9GAMM</name>
<dbReference type="InterPro" id="IPR000160">
    <property type="entry name" value="GGDEF_dom"/>
</dbReference>
<protein>
    <recommendedName>
        <fullName evidence="7">GGDEF domain-containing protein</fullName>
    </recommendedName>
</protein>
<feature type="domain" description="EAL" evidence="3">
    <location>
        <begin position="707"/>
        <end position="958"/>
    </location>
</feature>
<proteinExistence type="predicted"/>
<dbReference type="NCBIfam" id="TIGR00229">
    <property type="entry name" value="sensory_box"/>
    <property type="match status" value="1"/>
</dbReference>
<dbReference type="InterPro" id="IPR035965">
    <property type="entry name" value="PAS-like_dom_sf"/>
</dbReference>
<feature type="transmembrane region" description="Helical" evidence="1">
    <location>
        <begin position="6"/>
        <end position="25"/>
    </location>
</feature>
<feature type="domain" description="GGDEF" evidence="4">
    <location>
        <begin position="563"/>
        <end position="696"/>
    </location>
</feature>
<organism evidence="5 6">
    <name type="scientific">Methylophaga marina</name>
    <dbReference type="NCBI Taxonomy" id="45495"/>
    <lineage>
        <taxon>Bacteria</taxon>
        <taxon>Pseudomonadati</taxon>
        <taxon>Pseudomonadota</taxon>
        <taxon>Gammaproteobacteria</taxon>
        <taxon>Thiotrichales</taxon>
        <taxon>Piscirickettsiaceae</taxon>
        <taxon>Methylophaga</taxon>
    </lineage>
</organism>
<dbReference type="InterPro" id="IPR013655">
    <property type="entry name" value="PAS_fold_3"/>
</dbReference>